<feature type="transmembrane region" description="Helical" evidence="1">
    <location>
        <begin position="88"/>
        <end position="106"/>
    </location>
</feature>
<accession>A0A2K3ZDT3</accession>
<reference evidence="2 7" key="2">
    <citation type="submission" date="2020-12" db="EMBL/GenBank/DDBJ databases">
        <title>Genomic analysis of Staphylococcus felis from a cat with skin infection.</title>
        <authorList>
            <person name="Aslantas O."/>
            <person name="Keskin O."/>
            <person name="Buyukaltay K."/>
            <person name="Gullu Yucetepe A."/>
        </authorList>
    </citation>
    <scope>NUCLEOTIDE SEQUENCE [LARGE SCALE GENOMIC DNA]</scope>
    <source>
        <strain evidence="2 7">HARRANVET</strain>
    </source>
</reference>
<comment type="caution">
    <text evidence="3">The sequence shown here is derived from an EMBL/GenBank/DDBJ whole genome shotgun (WGS) entry which is preliminary data.</text>
</comment>
<evidence type="ECO:0000256" key="1">
    <source>
        <dbReference type="SAM" id="Phobius"/>
    </source>
</evidence>
<evidence type="ECO:0000313" key="6">
    <source>
        <dbReference type="Proteomes" id="UP000256562"/>
    </source>
</evidence>
<name>A0A2K3ZDT3_9STAP</name>
<dbReference type="Proteomes" id="UP000597038">
    <property type="component" value="Unassembled WGS sequence"/>
</dbReference>
<organism evidence="3 6">
    <name type="scientific">Staphylococcus felis</name>
    <dbReference type="NCBI Taxonomy" id="46127"/>
    <lineage>
        <taxon>Bacteria</taxon>
        <taxon>Bacillati</taxon>
        <taxon>Bacillota</taxon>
        <taxon>Bacilli</taxon>
        <taxon>Bacillales</taxon>
        <taxon>Staphylococcaceae</taxon>
        <taxon>Staphylococcus</taxon>
    </lineage>
</organism>
<dbReference type="AlphaFoldDB" id="A0A2K3ZDT3"/>
<gene>
    <name evidence="4" type="ORF">DOS76_11785</name>
    <name evidence="3" type="ORF">DOS83_02780</name>
    <name evidence="2" type="ORF">I9026_04065</name>
</gene>
<evidence type="ECO:0000313" key="5">
    <source>
        <dbReference type="Proteomes" id="UP000256337"/>
    </source>
</evidence>
<keyword evidence="1" id="KW-1133">Transmembrane helix</keyword>
<feature type="transmembrane region" description="Helical" evidence="1">
    <location>
        <begin position="63"/>
        <end position="83"/>
    </location>
</feature>
<dbReference type="PANTHER" id="PTHR39157">
    <property type="entry name" value="INTEGRAL MEMBRANE PROTEIN-RELATED"/>
    <property type="match status" value="1"/>
</dbReference>
<evidence type="ECO:0000313" key="7">
    <source>
        <dbReference type="Proteomes" id="UP000597038"/>
    </source>
</evidence>
<evidence type="ECO:0000313" key="4">
    <source>
        <dbReference type="EMBL" id="REI19058.1"/>
    </source>
</evidence>
<dbReference type="EMBL" id="JAEDAQ010000004">
    <property type="protein sequence ID" value="MBH9580541.1"/>
    <property type="molecule type" value="Genomic_DNA"/>
</dbReference>
<feature type="transmembrane region" description="Helical" evidence="1">
    <location>
        <begin position="10"/>
        <end position="27"/>
    </location>
</feature>
<feature type="transmembrane region" description="Helical" evidence="1">
    <location>
        <begin position="112"/>
        <end position="135"/>
    </location>
</feature>
<keyword evidence="7" id="KW-1185">Reference proteome</keyword>
<dbReference type="Proteomes" id="UP000256337">
    <property type="component" value="Unassembled WGS sequence"/>
</dbReference>
<dbReference type="EMBL" id="QKXQ01000118">
    <property type="protein sequence ID" value="REH99092.1"/>
    <property type="molecule type" value="Genomic_DNA"/>
</dbReference>
<evidence type="ECO:0000313" key="3">
    <source>
        <dbReference type="EMBL" id="REH99092.1"/>
    </source>
</evidence>
<evidence type="ECO:0000313" key="2">
    <source>
        <dbReference type="EMBL" id="MBH9580541.1"/>
    </source>
</evidence>
<sequence>MVKWLQQSKIASIILLLLRLYLGFGWLKSGFGKVMSGGFDAGAYLQNAIDNPVMSEAGVQYPVFTWFLDTIVLPMTPLINILIPTLEILTGLFLVLGLFTTVGSFIGLGLNFMFLFAGTVSVNPLYILIGIFIFMGGFNSGKIGIDYYLKSLLSAKFFQFFNYYPRLQKFEDTH</sequence>
<reference evidence="5 6" key="1">
    <citation type="journal article" date="2018" name="Vet. Microbiol.">
        <title>Characterisation of Staphylococcus felis isolated from cats using whole genome sequencing.</title>
        <authorList>
            <person name="Worthing K."/>
            <person name="Pang S."/>
            <person name="Trott D.J."/>
            <person name="Abraham S."/>
            <person name="Coombs G.W."/>
            <person name="Jordan D."/>
            <person name="McIntyre L."/>
            <person name="Davies M.R."/>
            <person name="Norris J."/>
        </authorList>
    </citation>
    <scope>NUCLEOTIDE SEQUENCE [LARGE SCALE GENOMIC DNA]</scope>
    <source>
        <strain evidence="4 5">F25</strain>
        <strain evidence="3 6">F9</strain>
    </source>
</reference>
<dbReference type="RefSeq" id="WP_103208709.1">
    <property type="nucleotide sequence ID" value="NZ_CAJUZQ010000006.1"/>
</dbReference>
<dbReference type="EMBL" id="QKYD01000171">
    <property type="protein sequence ID" value="REI19058.1"/>
    <property type="molecule type" value="Genomic_DNA"/>
</dbReference>
<keyword evidence="1" id="KW-0472">Membrane</keyword>
<dbReference type="PANTHER" id="PTHR39157:SF1">
    <property type="entry name" value="DOXX FAMILY PROTEIN"/>
    <property type="match status" value="1"/>
</dbReference>
<dbReference type="Proteomes" id="UP000256562">
    <property type="component" value="Unassembled WGS sequence"/>
</dbReference>
<protein>
    <submittedName>
        <fullName evidence="3">DoxX family membrane protein</fullName>
    </submittedName>
</protein>
<dbReference type="KEGG" id="sfq:C7J90_03860"/>
<keyword evidence="1" id="KW-0812">Transmembrane</keyword>
<proteinExistence type="predicted"/>
<dbReference type="OrthoDB" id="26941at2"/>
<dbReference type="GeneID" id="48057348"/>